<dbReference type="AlphaFoldDB" id="A0A9X3YH33"/>
<dbReference type="GO" id="GO:0004672">
    <property type="term" value="F:protein kinase activity"/>
    <property type="evidence" value="ECO:0007669"/>
    <property type="project" value="UniProtKB-ARBA"/>
</dbReference>
<evidence type="ECO:0000256" key="4">
    <source>
        <dbReference type="PROSITE-ProRule" id="PRU00169"/>
    </source>
</evidence>
<accession>A0A9X3YH33</accession>
<evidence type="ECO:0000259" key="5">
    <source>
        <dbReference type="PROSITE" id="PS50110"/>
    </source>
</evidence>
<dbReference type="InterPro" id="IPR001789">
    <property type="entry name" value="Sig_transdc_resp-reg_receiver"/>
</dbReference>
<feature type="domain" description="HPt" evidence="6">
    <location>
        <begin position="152"/>
        <end position="243"/>
    </location>
</feature>
<evidence type="ECO:0000256" key="3">
    <source>
        <dbReference type="PROSITE-ProRule" id="PRU00110"/>
    </source>
</evidence>
<dbReference type="EMBL" id="JAOVZO020000003">
    <property type="protein sequence ID" value="MDC8012141.1"/>
    <property type="molecule type" value="Genomic_DNA"/>
</dbReference>
<evidence type="ECO:0000256" key="2">
    <source>
        <dbReference type="ARBA" id="ARBA00023012"/>
    </source>
</evidence>
<sequence length="243" mass="25535">MPRILVADDNPLSLRFFAEALRGLGHQCDCAEDGAQALALANERRYDALLLDLDMPHLSGTQVYARLRASTTAASAGARLVATSAELDAVRRTALVAQGFDAVLGKPATLAELDDLLRALLAPRSRVAETRAVYATGSGLLDDAAAITACGDIAVVASLRAMFVDELDTLSDELDGFLARDDDAGLADRLHRLRASCGFCGAGRLDEAARSLRRVLGTSVQGAAMQELRSTAAATLAALRGQL</sequence>
<dbReference type="RefSeq" id="WP_263543393.1">
    <property type="nucleotide sequence ID" value="NZ_JAOVZO020000003.1"/>
</dbReference>
<dbReference type="CDD" id="cd17546">
    <property type="entry name" value="REC_hyHK_CKI1_RcsC-like"/>
    <property type="match status" value="1"/>
</dbReference>
<dbReference type="InterPro" id="IPR050595">
    <property type="entry name" value="Bact_response_regulator"/>
</dbReference>
<dbReference type="Gene3D" id="3.40.50.2300">
    <property type="match status" value="1"/>
</dbReference>
<reference evidence="7" key="1">
    <citation type="submission" date="2023-02" db="EMBL/GenBank/DDBJ databases">
        <title>Tahibacter soli sp. nov. isolated from soil.</title>
        <authorList>
            <person name="Baek J.H."/>
            <person name="Lee J.K."/>
            <person name="Choi D.G."/>
            <person name="Jeon C.O."/>
        </authorList>
    </citation>
    <scope>NUCLEOTIDE SEQUENCE</scope>
    <source>
        <strain evidence="7">BL</strain>
    </source>
</reference>
<dbReference type="InterPro" id="IPR008207">
    <property type="entry name" value="Sig_transdc_His_kin_Hpt_dom"/>
</dbReference>
<feature type="modified residue" description="Phosphohistidine" evidence="3">
    <location>
        <position position="191"/>
    </location>
</feature>
<evidence type="ECO:0000259" key="6">
    <source>
        <dbReference type="PROSITE" id="PS50894"/>
    </source>
</evidence>
<dbReference type="Proteomes" id="UP001139971">
    <property type="component" value="Unassembled WGS sequence"/>
</dbReference>
<dbReference type="SMART" id="SM00448">
    <property type="entry name" value="REC"/>
    <property type="match status" value="1"/>
</dbReference>
<proteinExistence type="predicted"/>
<dbReference type="SUPFAM" id="SSF47226">
    <property type="entry name" value="Histidine-containing phosphotransfer domain, HPT domain"/>
    <property type="match status" value="1"/>
</dbReference>
<dbReference type="InterPro" id="IPR011006">
    <property type="entry name" value="CheY-like_superfamily"/>
</dbReference>
<organism evidence="7 8">
    <name type="scientific">Tahibacter soli</name>
    <dbReference type="NCBI Taxonomy" id="2983605"/>
    <lineage>
        <taxon>Bacteria</taxon>
        <taxon>Pseudomonadati</taxon>
        <taxon>Pseudomonadota</taxon>
        <taxon>Gammaproteobacteria</taxon>
        <taxon>Lysobacterales</taxon>
        <taxon>Rhodanobacteraceae</taxon>
        <taxon>Tahibacter</taxon>
    </lineage>
</organism>
<keyword evidence="8" id="KW-1185">Reference proteome</keyword>
<dbReference type="PANTHER" id="PTHR44591:SF3">
    <property type="entry name" value="RESPONSE REGULATORY DOMAIN-CONTAINING PROTEIN"/>
    <property type="match status" value="1"/>
</dbReference>
<dbReference type="Pfam" id="PF01627">
    <property type="entry name" value="Hpt"/>
    <property type="match status" value="1"/>
</dbReference>
<evidence type="ECO:0000313" key="8">
    <source>
        <dbReference type="Proteomes" id="UP001139971"/>
    </source>
</evidence>
<feature type="modified residue" description="4-aspartylphosphate" evidence="4">
    <location>
        <position position="52"/>
    </location>
</feature>
<comment type="caution">
    <text evidence="7">The sequence shown here is derived from an EMBL/GenBank/DDBJ whole genome shotgun (WGS) entry which is preliminary data.</text>
</comment>
<dbReference type="PANTHER" id="PTHR44591">
    <property type="entry name" value="STRESS RESPONSE REGULATOR PROTEIN 1"/>
    <property type="match status" value="1"/>
</dbReference>
<dbReference type="Gene3D" id="1.20.120.160">
    <property type="entry name" value="HPT domain"/>
    <property type="match status" value="1"/>
</dbReference>
<dbReference type="PROSITE" id="PS50110">
    <property type="entry name" value="RESPONSE_REGULATORY"/>
    <property type="match status" value="1"/>
</dbReference>
<dbReference type="SUPFAM" id="SSF52172">
    <property type="entry name" value="CheY-like"/>
    <property type="match status" value="1"/>
</dbReference>
<dbReference type="GO" id="GO:0000160">
    <property type="term" value="P:phosphorelay signal transduction system"/>
    <property type="evidence" value="ECO:0007669"/>
    <property type="project" value="UniProtKB-KW"/>
</dbReference>
<dbReference type="Pfam" id="PF00072">
    <property type="entry name" value="Response_reg"/>
    <property type="match status" value="1"/>
</dbReference>
<keyword evidence="1 4" id="KW-0597">Phosphoprotein</keyword>
<gene>
    <name evidence="7" type="ORF">OD750_006230</name>
</gene>
<dbReference type="InterPro" id="IPR036641">
    <property type="entry name" value="HPT_dom_sf"/>
</dbReference>
<evidence type="ECO:0000256" key="1">
    <source>
        <dbReference type="ARBA" id="ARBA00022553"/>
    </source>
</evidence>
<evidence type="ECO:0000313" key="7">
    <source>
        <dbReference type="EMBL" id="MDC8012141.1"/>
    </source>
</evidence>
<name>A0A9X3YH33_9GAMM</name>
<keyword evidence="2" id="KW-0902">Two-component regulatory system</keyword>
<protein>
    <submittedName>
        <fullName evidence="7">Response regulator</fullName>
    </submittedName>
</protein>
<dbReference type="PROSITE" id="PS50894">
    <property type="entry name" value="HPT"/>
    <property type="match status" value="1"/>
</dbReference>
<feature type="domain" description="Response regulatory" evidence="5">
    <location>
        <begin position="3"/>
        <end position="121"/>
    </location>
</feature>